<comment type="subunit">
    <text evidence="10">Component of the elongator complex which consists of ELP1, ELP2, ELP3, ELP4, ELP5 and ELP6.</text>
</comment>
<dbReference type="GO" id="GO:0005737">
    <property type="term" value="C:cytoplasm"/>
    <property type="evidence" value="ECO:0007669"/>
    <property type="project" value="UniProtKB-SubCell"/>
</dbReference>
<dbReference type="EMBL" id="KN123186">
    <property type="protein sequence ID" value="KFO26422.1"/>
    <property type="molecule type" value="Genomic_DNA"/>
</dbReference>
<evidence type="ECO:0000256" key="3">
    <source>
        <dbReference type="ARBA" id="ARBA00005043"/>
    </source>
</evidence>
<dbReference type="SUPFAM" id="SSF46565">
    <property type="entry name" value="Chaperone J-domain"/>
    <property type="match status" value="1"/>
</dbReference>
<comment type="function">
    <text evidence="9">Component of the elongator complex which is required for multiple tRNA modifications, including mcm5U (5-methoxycarbonylmethyl uridine), mcm5s2U (5-methoxycarbonylmethyl-2-thiouridine), and ncm5U (5-carbamoylmethyl uridine). The elongator complex catalyzes the formation of carboxymethyluridine in the wobble base at position 34 in tRNAs.</text>
</comment>
<evidence type="ECO:0000256" key="1">
    <source>
        <dbReference type="ARBA" id="ARBA00004123"/>
    </source>
</evidence>
<dbReference type="GO" id="GO:0033588">
    <property type="term" value="C:elongator holoenzyme complex"/>
    <property type="evidence" value="ECO:0007669"/>
    <property type="project" value="InterPro"/>
</dbReference>
<dbReference type="PANTHER" id="PTHR12896:SF1">
    <property type="entry name" value="ELONGATOR COMPLEX PROTEIN 4"/>
    <property type="match status" value="1"/>
</dbReference>
<evidence type="ECO:0000256" key="12">
    <source>
        <dbReference type="SAM" id="MobiDB-lite"/>
    </source>
</evidence>
<dbReference type="AlphaFoldDB" id="A0A091D5S7"/>
<dbReference type="eggNOG" id="KOG3949">
    <property type="taxonomic scope" value="Eukaryota"/>
</dbReference>
<dbReference type="PRINTS" id="PR00625">
    <property type="entry name" value="JDOMAIN"/>
</dbReference>
<gene>
    <name evidence="14" type="ORF">H920_12209</name>
</gene>
<evidence type="ECO:0000256" key="8">
    <source>
        <dbReference type="ARBA" id="ARBA00023242"/>
    </source>
</evidence>
<feature type="domain" description="J" evidence="13">
    <location>
        <begin position="10"/>
        <end position="81"/>
    </location>
</feature>
<evidence type="ECO:0000256" key="2">
    <source>
        <dbReference type="ARBA" id="ARBA00004496"/>
    </source>
</evidence>
<evidence type="ECO:0000256" key="9">
    <source>
        <dbReference type="ARBA" id="ARBA00045238"/>
    </source>
</evidence>
<dbReference type="SMART" id="SM00271">
    <property type="entry name" value="DnaJ"/>
    <property type="match status" value="1"/>
</dbReference>
<evidence type="ECO:0000313" key="14">
    <source>
        <dbReference type="EMBL" id="KFO26422.1"/>
    </source>
</evidence>
<dbReference type="CDD" id="cd06257">
    <property type="entry name" value="DnaJ"/>
    <property type="match status" value="1"/>
</dbReference>
<evidence type="ECO:0000256" key="5">
    <source>
        <dbReference type="ARBA" id="ARBA00020265"/>
    </source>
</evidence>
<dbReference type="Gene3D" id="3.40.50.300">
    <property type="entry name" value="P-loop containing nucleotide triphosphate hydrolases"/>
    <property type="match status" value="1"/>
</dbReference>
<dbReference type="UniPathway" id="UPA00988"/>
<evidence type="ECO:0000256" key="6">
    <source>
        <dbReference type="ARBA" id="ARBA00022490"/>
    </source>
</evidence>
<dbReference type="FunFam" id="3.40.50.300:FF:000623">
    <property type="entry name" value="Elongator acetyltransferase complex subunit 4"/>
    <property type="match status" value="1"/>
</dbReference>
<dbReference type="PROSITE" id="PS50076">
    <property type="entry name" value="DNAJ_2"/>
    <property type="match status" value="1"/>
</dbReference>
<evidence type="ECO:0000256" key="11">
    <source>
        <dbReference type="ARBA" id="ARBA00075498"/>
    </source>
</evidence>
<keyword evidence="15" id="KW-1185">Reference proteome</keyword>
<keyword evidence="8" id="KW-0539">Nucleus</keyword>
<dbReference type="InterPro" id="IPR001623">
    <property type="entry name" value="DnaJ_domain"/>
</dbReference>
<keyword evidence="7" id="KW-0819">tRNA processing</keyword>
<dbReference type="FunFam" id="1.10.287.110:FF:000056">
    <property type="entry name" value="DnaJ (Hsp40) homolog, subfamily C, member 24"/>
    <property type="match status" value="1"/>
</dbReference>
<organism evidence="14 15">
    <name type="scientific">Fukomys damarensis</name>
    <name type="common">Damaraland mole rat</name>
    <name type="synonym">Cryptomys damarensis</name>
    <dbReference type="NCBI Taxonomy" id="885580"/>
    <lineage>
        <taxon>Eukaryota</taxon>
        <taxon>Metazoa</taxon>
        <taxon>Chordata</taxon>
        <taxon>Craniata</taxon>
        <taxon>Vertebrata</taxon>
        <taxon>Euteleostomi</taxon>
        <taxon>Mammalia</taxon>
        <taxon>Eutheria</taxon>
        <taxon>Euarchontoglires</taxon>
        <taxon>Glires</taxon>
        <taxon>Rodentia</taxon>
        <taxon>Hystricomorpha</taxon>
        <taxon>Bathyergidae</taxon>
        <taxon>Fukomys</taxon>
    </lineage>
</organism>
<dbReference type="Gene3D" id="1.10.287.110">
    <property type="entry name" value="DnaJ domain"/>
    <property type="match status" value="1"/>
</dbReference>
<evidence type="ECO:0000256" key="10">
    <source>
        <dbReference type="ARBA" id="ARBA00064684"/>
    </source>
</evidence>
<dbReference type="Pfam" id="PF00226">
    <property type="entry name" value="DnaJ"/>
    <property type="match status" value="1"/>
</dbReference>
<protein>
    <recommendedName>
        <fullName evidence="5">Elongator complex protein 4</fullName>
    </recommendedName>
    <alternativeName>
        <fullName evidence="11">PAX6 neighbor gene protein</fullName>
    </alternativeName>
</protein>
<comment type="pathway">
    <text evidence="3">tRNA modification; 5-methoxycarbonylmethyl-2-thiouridine-tRNA biosynthesis.</text>
</comment>
<evidence type="ECO:0000313" key="15">
    <source>
        <dbReference type="Proteomes" id="UP000028990"/>
    </source>
</evidence>
<dbReference type="STRING" id="885580.ENSFDAP00000020265"/>
<dbReference type="InterPro" id="IPR008728">
    <property type="entry name" value="Elongator_complex_protein_4"/>
</dbReference>
<comment type="similarity">
    <text evidence="4">Belongs to the ELP4 family.</text>
</comment>
<dbReference type="GO" id="GO:0002098">
    <property type="term" value="P:tRNA wobble uridine modification"/>
    <property type="evidence" value="ECO:0007669"/>
    <property type="project" value="InterPro"/>
</dbReference>
<evidence type="ECO:0000259" key="13">
    <source>
        <dbReference type="PROSITE" id="PS50076"/>
    </source>
</evidence>
<dbReference type="CDD" id="cd19494">
    <property type="entry name" value="Elp4"/>
    <property type="match status" value="1"/>
</dbReference>
<accession>A0A091D5S7</accession>
<dbReference type="InterPro" id="IPR027417">
    <property type="entry name" value="P-loop_NTPase"/>
</dbReference>
<sequence>MALEPVPRKDWYSVLGADPCADVSDLKQKYQKLILIYHPDKQSTTTPAGTLEERLQKFIEVDQAWKVLGNEATRKEYDLQRHEPGEPSTRPCVLHGQAVARSSDSFEGSKEEPGVEHIVSRSTSAGTLAAQPLRTPVQPQVRSFTCEAQAISASVSEAEDRMKHDTVGYADLLAISEAEDSNKVAPWAVAHLTSAGTASPPLSCLTELAERLLPAVPDTQERTLDCCTKRPEWREGGAFWWRLRQRGNLLWTPWKAPQHLDVTPRNRIWTRPHAGIDSVVTNLSPLSGEPEEDKYDTYSRLLFKFFLAEGIVSGHTLLVASAKEHPAGILQELPAPLLDDSYKKEFDEDECHKTPESDVKMKIAWRYQLLPKMEASHPTNYVGPVSSSRFGHYYDTSQKIPQELLETAKWHGFFLPEKLSSPGSIEPCHLTHGYMKLLEFIKSIISEEGFDGSHHQQTQKSILRIGIQNLGSPLWGDDVCCTETCGASHSLTTFLYVLRGLVRASLSACVITVPTHLIQNKAITARVKHLSDTVVGLESFIGSERETSALCKDYHGLIHIRQIPRLNNLICDESDVKDLAFKLKRKLFTIEGCSRSTGSAQKQLSSPGGGEHRVLHMRRRPAVSASAMPRPPSAESGHPVTAPCASSVLNWGLHGSASRQPGVQESALSTVSVVVITESSVIKGHCAQQAKPNFFQGMGQ</sequence>
<keyword evidence="6" id="KW-0963">Cytoplasm</keyword>
<reference evidence="14 15" key="1">
    <citation type="submission" date="2013-11" db="EMBL/GenBank/DDBJ databases">
        <title>The Damaraland mole rat (Fukomys damarensis) genome and evolution of African mole rats.</title>
        <authorList>
            <person name="Gladyshev V.N."/>
            <person name="Fang X."/>
        </authorList>
    </citation>
    <scope>NUCLEOTIDE SEQUENCE [LARGE SCALE GENOMIC DNA]</scope>
    <source>
        <tissue evidence="14">Liver</tissue>
    </source>
</reference>
<comment type="subcellular location">
    <subcellularLocation>
        <location evidence="2">Cytoplasm</location>
    </subcellularLocation>
    <subcellularLocation>
        <location evidence="1">Nucleus</location>
    </subcellularLocation>
</comment>
<dbReference type="InterPro" id="IPR036869">
    <property type="entry name" value="J_dom_sf"/>
</dbReference>
<evidence type="ECO:0000256" key="7">
    <source>
        <dbReference type="ARBA" id="ARBA00022694"/>
    </source>
</evidence>
<dbReference type="GO" id="GO:0008023">
    <property type="term" value="C:transcription elongation factor complex"/>
    <property type="evidence" value="ECO:0007669"/>
    <property type="project" value="TreeGrafter"/>
</dbReference>
<dbReference type="PANTHER" id="PTHR12896">
    <property type="entry name" value="PAX6 NEIGHBOR PROTEIN PAXNEB"/>
    <property type="match status" value="1"/>
</dbReference>
<proteinExistence type="inferred from homology"/>
<evidence type="ECO:0000256" key="4">
    <source>
        <dbReference type="ARBA" id="ARBA00007573"/>
    </source>
</evidence>
<dbReference type="Proteomes" id="UP000028990">
    <property type="component" value="Unassembled WGS sequence"/>
</dbReference>
<name>A0A091D5S7_FUKDA</name>
<dbReference type="Pfam" id="PF05625">
    <property type="entry name" value="PAXNEB"/>
    <property type="match status" value="1"/>
</dbReference>
<feature type="region of interest" description="Disordered" evidence="12">
    <location>
        <begin position="621"/>
        <end position="640"/>
    </location>
</feature>